<reference evidence="4" key="1">
    <citation type="submission" date="2022-01" db="UniProtKB">
        <authorList>
            <consortium name="EnsemblMetazoa"/>
        </authorList>
    </citation>
    <scope>IDENTIFICATION</scope>
</reference>
<dbReference type="Proteomes" id="UP000494040">
    <property type="component" value="Unassembled WGS sequence"/>
</dbReference>
<evidence type="ECO:0000313" key="4">
    <source>
        <dbReference type="EnsemblMetazoa" id="XP_014249918.1"/>
    </source>
</evidence>
<protein>
    <recommendedName>
        <fullName evidence="6">CPR type cuticle protein</fullName>
    </recommendedName>
</protein>
<evidence type="ECO:0000313" key="5">
    <source>
        <dbReference type="Proteomes" id="UP000494040"/>
    </source>
</evidence>
<dbReference type="PROSITE" id="PS00233">
    <property type="entry name" value="CHIT_BIND_RR_1"/>
    <property type="match status" value="1"/>
</dbReference>
<dbReference type="KEGG" id="clec:106666880"/>
<dbReference type="InterPro" id="IPR051217">
    <property type="entry name" value="Insect_Cuticle_Struc_Prot"/>
</dbReference>
<dbReference type="GeneID" id="106666880"/>
<dbReference type="InterPro" id="IPR031311">
    <property type="entry name" value="CHIT_BIND_RR_consensus"/>
</dbReference>
<dbReference type="PANTHER" id="PTHR12236">
    <property type="entry name" value="STRUCTURAL CONTITUENT OF CUTICLE"/>
    <property type="match status" value="1"/>
</dbReference>
<dbReference type="AlphaFoldDB" id="A0A8I6RNU6"/>
<dbReference type="OrthoDB" id="6622391at2759"/>
<keyword evidence="5" id="KW-1185">Reference proteome</keyword>
<feature type="signal peptide" evidence="3">
    <location>
        <begin position="1"/>
        <end position="18"/>
    </location>
</feature>
<name>A0A8I6RNU6_CIMLE</name>
<dbReference type="GO" id="GO:0005615">
    <property type="term" value="C:extracellular space"/>
    <property type="evidence" value="ECO:0007669"/>
    <property type="project" value="TreeGrafter"/>
</dbReference>
<dbReference type="Pfam" id="PF00379">
    <property type="entry name" value="Chitin_bind_4"/>
    <property type="match status" value="1"/>
</dbReference>
<dbReference type="OMA" id="ADTQYQP"/>
<dbReference type="PANTHER" id="PTHR12236:SF86">
    <property type="entry name" value="CCP84AC-RELATED"/>
    <property type="match status" value="1"/>
</dbReference>
<dbReference type="GO" id="GO:0031012">
    <property type="term" value="C:extracellular matrix"/>
    <property type="evidence" value="ECO:0007669"/>
    <property type="project" value="TreeGrafter"/>
</dbReference>
<keyword evidence="1 2" id="KW-0193">Cuticle</keyword>
<feature type="chain" id="PRO_5035312645" description="CPR type cuticle protein" evidence="3">
    <location>
        <begin position="19"/>
        <end position="118"/>
    </location>
</feature>
<dbReference type="PROSITE" id="PS51155">
    <property type="entry name" value="CHIT_BIND_RR_2"/>
    <property type="match status" value="1"/>
</dbReference>
<dbReference type="PRINTS" id="PR00947">
    <property type="entry name" value="CUTICLE"/>
</dbReference>
<dbReference type="RefSeq" id="XP_014249918.1">
    <property type="nucleotide sequence ID" value="XM_014394432.2"/>
</dbReference>
<organism evidence="4 5">
    <name type="scientific">Cimex lectularius</name>
    <name type="common">Bed bug</name>
    <name type="synonym">Acanthia lectularia</name>
    <dbReference type="NCBI Taxonomy" id="79782"/>
    <lineage>
        <taxon>Eukaryota</taxon>
        <taxon>Metazoa</taxon>
        <taxon>Ecdysozoa</taxon>
        <taxon>Arthropoda</taxon>
        <taxon>Hexapoda</taxon>
        <taxon>Insecta</taxon>
        <taxon>Pterygota</taxon>
        <taxon>Neoptera</taxon>
        <taxon>Paraneoptera</taxon>
        <taxon>Hemiptera</taxon>
        <taxon>Heteroptera</taxon>
        <taxon>Panheteroptera</taxon>
        <taxon>Cimicomorpha</taxon>
        <taxon>Cimicidae</taxon>
        <taxon>Cimex</taxon>
    </lineage>
</organism>
<dbReference type="InterPro" id="IPR000618">
    <property type="entry name" value="Insect_cuticle"/>
</dbReference>
<proteinExistence type="predicted"/>
<dbReference type="EnsemblMetazoa" id="XM_014394432.2">
    <property type="protein sequence ID" value="XP_014249918.1"/>
    <property type="gene ID" value="LOC106666880"/>
</dbReference>
<evidence type="ECO:0008006" key="6">
    <source>
        <dbReference type="Google" id="ProtNLM"/>
    </source>
</evidence>
<sequence length="118" mass="12572">MAFGVFLALTAVVAITTASPQLFAAPVVARAPVVANPAEFDPNPRYNFEYQVQDPTTGDFKSQRESRDGDVVQGSYSLLEADGTTRVVEYTADSVNGFNAVVHKEGAAHPAPVQPLYG</sequence>
<evidence type="ECO:0000256" key="2">
    <source>
        <dbReference type="PROSITE-ProRule" id="PRU00497"/>
    </source>
</evidence>
<keyword evidence="3" id="KW-0732">Signal</keyword>
<dbReference type="GO" id="GO:0042302">
    <property type="term" value="F:structural constituent of cuticle"/>
    <property type="evidence" value="ECO:0007669"/>
    <property type="project" value="UniProtKB-UniRule"/>
</dbReference>
<evidence type="ECO:0000256" key="3">
    <source>
        <dbReference type="SAM" id="SignalP"/>
    </source>
</evidence>
<accession>A0A8I6RNU6</accession>
<evidence type="ECO:0000256" key="1">
    <source>
        <dbReference type="ARBA" id="ARBA00022460"/>
    </source>
</evidence>